<protein>
    <recommendedName>
        <fullName evidence="4">GDYXXLXY domain-containing protein</fullName>
    </recommendedName>
</protein>
<keyword evidence="1" id="KW-0812">Transmembrane</keyword>
<dbReference type="EMBL" id="QLZR01000003">
    <property type="protein sequence ID" value="RAZ77841.1"/>
    <property type="molecule type" value="Genomic_DNA"/>
</dbReference>
<reference evidence="2 3" key="1">
    <citation type="submission" date="2018-06" db="EMBL/GenBank/DDBJ databases">
        <title>The draft genome sequences of strains SCU63 and S1.</title>
        <authorList>
            <person name="Gan L."/>
        </authorList>
    </citation>
    <scope>NUCLEOTIDE SEQUENCE [LARGE SCALE GENOMIC DNA]</scope>
    <source>
        <strain evidence="2 3">SCU63</strain>
    </source>
</reference>
<gene>
    <name evidence="2" type="ORF">DP120_10195</name>
</gene>
<evidence type="ECO:0000313" key="2">
    <source>
        <dbReference type="EMBL" id="RAZ77841.1"/>
    </source>
</evidence>
<proteinExistence type="predicted"/>
<dbReference type="InterPro" id="IPR025833">
    <property type="entry name" value="GDYXXLXY"/>
</dbReference>
<dbReference type="RefSeq" id="WP_112223568.1">
    <property type="nucleotide sequence ID" value="NZ_CP047673.1"/>
</dbReference>
<sequence length="150" mass="16886">MKLKSWILPILMTLFIVILVAAFYSASWFGEQYTLRAEPFDPFDPFYGEYVMLQYPDLNAVGGTYEGDIYFTLTEGPEGFAVIDEISENPFFGAISGYSYGNRLTAPQLEQFYVEQGLGPQLESAVELQVTIDVAPWGTIRPVSIAEREE</sequence>
<feature type="transmembrane region" description="Helical" evidence="1">
    <location>
        <begin position="6"/>
        <end position="26"/>
    </location>
</feature>
<keyword evidence="1" id="KW-1133">Transmembrane helix</keyword>
<evidence type="ECO:0000256" key="1">
    <source>
        <dbReference type="SAM" id="Phobius"/>
    </source>
</evidence>
<name>A0A365KXE3_9BACL</name>
<keyword evidence="3" id="KW-1185">Reference proteome</keyword>
<accession>A0A365KXE3</accession>
<dbReference type="Pfam" id="PF14345">
    <property type="entry name" value="GDYXXLXY"/>
    <property type="match status" value="1"/>
</dbReference>
<organism evidence="2 3">
    <name type="scientific">Planococcus halotolerans</name>
    <dbReference type="NCBI Taxonomy" id="2233542"/>
    <lineage>
        <taxon>Bacteria</taxon>
        <taxon>Bacillati</taxon>
        <taxon>Bacillota</taxon>
        <taxon>Bacilli</taxon>
        <taxon>Bacillales</taxon>
        <taxon>Caryophanaceae</taxon>
        <taxon>Planococcus</taxon>
    </lineage>
</organism>
<evidence type="ECO:0008006" key="4">
    <source>
        <dbReference type="Google" id="ProtNLM"/>
    </source>
</evidence>
<dbReference type="AlphaFoldDB" id="A0A365KXE3"/>
<evidence type="ECO:0000313" key="3">
    <source>
        <dbReference type="Proteomes" id="UP000251002"/>
    </source>
</evidence>
<dbReference type="Proteomes" id="UP000251002">
    <property type="component" value="Unassembled WGS sequence"/>
</dbReference>
<keyword evidence="1" id="KW-0472">Membrane</keyword>
<comment type="caution">
    <text evidence="2">The sequence shown here is derived from an EMBL/GenBank/DDBJ whole genome shotgun (WGS) entry which is preliminary data.</text>
</comment>